<evidence type="ECO:0000313" key="2">
    <source>
        <dbReference type="EMBL" id="EKC32622.1"/>
    </source>
</evidence>
<dbReference type="AlphaFoldDB" id="K1Q7A8"/>
<name>K1Q7A8_MAGGI</name>
<accession>K1Q7A8</accession>
<organism evidence="2">
    <name type="scientific">Magallana gigas</name>
    <name type="common">Pacific oyster</name>
    <name type="synonym">Crassostrea gigas</name>
    <dbReference type="NCBI Taxonomy" id="29159"/>
    <lineage>
        <taxon>Eukaryota</taxon>
        <taxon>Metazoa</taxon>
        <taxon>Spiralia</taxon>
        <taxon>Lophotrochozoa</taxon>
        <taxon>Mollusca</taxon>
        <taxon>Bivalvia</taxon>
        <taxon>Autobranchia</taxon>
        <taxon>Pteriomorphia</taxon>
        <taxon>Ostreida</taxon>
        <taxon>Ostreoidea</taxon>
        <taxon>Ostreidae</taxon>
        <taxon>Magallana</taxon>
    </lineage>
</organism>
<gene>
    <name evidence="2" type="ORF">CGI_10019025</name>
</gene>
<dbReference type="HOGENOM" id="CLU_2690263_0_0_1"/>
<evidence type="ECO:0000256" key="1">
    <source>
        <dbReference type="SAM" id="MobiDB-lite"/>
    </source>
</evidence>
<reference evidence="2" key="1">
    <citation type="journal article" date="2012" name="Nature">
        <title>The oyster genome reveals stress adaptation and complexity of shell formation.</title>
        <authorList>
            <person name="Zhang G."/>
            <person name="Fang X."/>
            <person name="Guo X."/>
            <person name="Li L."/>
            <person name="Luo R."/>
            <person name="Xu F."/>
            <person name="Yang P."/>
            <person name="Zhang L."/>
            <person name="Wang X."/>
            <person name="Qi H."/>
            <person name="Xiong Z."/>
            <person name="Que H."/>
            <person name="Xie Y."/>
            <person name="Holland P.W."/>
            <person name="Paps J."/>
            <person name="Zhu Y."/>
            <person name="Wu F."/>
            <person name="Chen Y."/>
            <person name="Wang J."/>
            <person name="Peng C."/>
            <person name="Meng J."/>
            <person name="Yang L."/>
            <person name="Liu J."/>
            <person name="Wen B."/>
            <person name="Zhang N."/>
            <person name="Huang Z."/>
            <person name="Zhu Q."/>
            <person name="Feng Y."/>
            <person name="Mount A."/>
            <person name="Hedgecock D."/>
            <person name="Xu Z."/>
            <person name="Liu Y."/>
            <person name="Domazet-Loso T."/>
            <person name="Du Y."/>
            <person name="Sun X."/>
            <person name="Zhang S."/>
            <person name="Liu B."/>
            <person name="Cheng P."/>
            <person name="Jiang X."/>
            <person name="Li J."/>
            <person name="Fan D."/>
            <person name="Wang W."/>
            <person name="Fu W."/>
            <person name="Wang T."/>
            <person name="Wang B."/>
            <person name="Zhang J."/>
            <person name="Peng Z."/>
            <person name="Li Y."/>
            <person name="Li N."/>
            <person name="Wang J."/>
            <person name="Chen M."/>
            <person name="He Y."/>
            <person name="Tan F."/>
            <person name="Song X."/>
            <person name="Zheng Q."/>
            <person name="Huang R."/>
            <person name="Yang H."/>
            <person name="Du X."/>
            <person name="Chen L."/>
            <person name="Yang M."/>
            <person name="Gaffney P.M."/>
            <person name="Wang S."/>
            <person name="Luo L."/>
            <person name="She Z."/>
            <person name="Ming Y."/>
            <person name="Huang W."/>
            <person name="Zhang S."/>
            <person name="Huang B."/>
            <person name="Zhang Y."/>
            <person name="Qu T."/>
            <person name="Ni P."/>
            <person name="Miao G."/>
            <person name="Wang J."/>
            <person name="Wang Q."/>
            <person name="Steinberg C.E."/>
            <person name="Wang H."/>
            <person name="Li N."/>
            <person name="Qian L."/>
            <person name="Zhang G."/>
            <person name="Li Y."/>
            <person name="Yang H."/>
            <person name="Liu X."/>
            <person name="Wang J."/>
            <person name="Yin Y."/>
            <person name="Wang J."/>
        </authorList>
    </citation>
    <scope>NUCLEOTIDE SEQUENCE [LARGE SCALE GENOMIC DNA]</scope>
    <source>
        <strain evidence="2">05x7-T-G4-1.051#20</strain>
    </source>
</reference>
<protein>
    <submittedName>
        <fullName evidence="2">Uncharacterized protein</fullName>
    </submittedName>
</protein>
<feature type="region of interest" description="Disordered" evidence="1">
    <location>
        <begin position="52"/>
        <end position="74"/>
    </location>
</feature>
<sequence>MNQVSKRCIYEVKPIPSIFTEEPNKLRDNERDDTTREVIERLTTFNTSKSTLYRARRKQTPSPPFSKTVADIRL</sequence>
<proteinExistence type="predicted"/>
<dbReference type="InParanoid" id="K1Q7A8"/>
<dbReference type="EMBL" id="JH819067">
    <property type="protein sequence ID" value="EKC32622.1"/>
    <property type="molecule type" value="Genomic_DNA"/>
</dbReference>